<keyword evidence="3" id="KW-1185">Reference proteome</keyword>
<accession>A0ABV5MH11</accession>
<evidence type="ECO:0000313" key="3">
    <source>
        <dbReference type="Proteomes" id="UP001589608"/>
    </source>
</evidence>
<name>A0ABV5MH11_9ACTN</name>
<dbReference type="Proteomes" id="UP001589608">
    <property type="component" value="Unassembled WGS sequence"/>
</dbReference>
<evidence type="ECO:0000256" key="1">
    <source>
        <dbReference type="SAM" id="MobiDB-lite"/>
    </source>
</evidence>
<dbReference type="EMBL" id="JBHMCA010000056">
    <property type="protein sequence ID" value="MFB9448155.1"/>
    <property type="molecule type" value="Genomic_DNA"/>
</dbReference>
<organism evidence="2 3">
    <name type="scientific">Dactylosporangium vinaceum</name>
    <dbReference type="NCBI Taxonomy" id="53362"/>
    <lineage>
        <taxon>Bacteria</taxon>
        <taxon>Bacillati</taxon>
        <taxon>Actinomycetota</taxon>
        <taxon>Actinomycetes</taxon>
        <taxon>Micromonosporales</taxon>
        <taxon>Micromonosporaceae</taxon>
        <taxon>Dactylosporangium</taxon>
    </lineage>
</organism>
<gene>
    <name evidence="2" type="ORF">ACFFTR_34135</name>
</gene>
<sequence>MEAPFVQRLGQAVEEDGELPTRVRLGDGQGDGEPDLGVLTAGGRTHAGEGDSALARDVDHERVGAVLAE</sequence>
<protein>
    <submittedName>
        <fullName evidence="2">Uncharacterized protein</fullName>
    </submittedName>
</protein>
<comment type="caution">
    <text evidence="2">The sequence shown here is derived from an EMBL/GenBank/DDBJ whole genome shotgun (WGS) entry which is preliminary data.</text>
</comment>
<feature type="region of interest" description="Disordered" evidence="1">
    <location>
        <begin position="1"/>
        <end position="36"/>
    </location>
</feature>
<reference evidence="2 3" key="1">
    <citation type="submission" date="2024-09" db="EMBL/GenBank/DDBJ databases">
        <authorList>
            <person name="Sun Q."/>
            <person name="Mori K."/>
        </authorList>
    </citation>
    <scope>NUCLEOTIDE SEQUENCE [LARGE SCALE GENOMIC DNA]</scope>
    <source>
        <strain evidence="2 3">JCM 3307</strain>
    </source>
</reference>
<dbReference type="RefSeq" id="WP_223096687.1">
    <property type="nucleotide sequence ID" value="NZ_CP061913.1"/>
</dbReference>
<evidence type="ECO:0000313" key="2">
    <source>
        <dbReference type="EMBL" id="MFB9448155.1"/>
    </source>
</evidence>
<proteinExistence type="predicted"/>